<gene>
    <name evidence="8" type="ORF">JI748_13005</name>
</gene>
<keyword evidence="4 7" id="KW-0812">Transmembrane</keyword>
<keyword evidence="2" id="KW-0328">Glycosyltransferase</keyword>
<evidence type="ECO:0000256" key="5">
    <source>
        <dbReference type="ARBA" id="ARBA00022989"/>
    </source>
</evidence>
<dbReference type="PANTHER" id="PTHR43867:SF2">
    <property type="entry name" value="CELLULOSE SYNTHASE CATALYTIC SUBUNIT A [UDP-FORMING]"/>
    <property type="match status" value="1"/>
</dbReference>
<evidence type="ECO:0000256" key="3">
    <source>
        <dbReference type="ARBA" id="ARBA00022679"/>
    </source>
</evidence>
<keyword evidence="9" id="KW-1185">Reference proteome</keyword>
<keyword evidence="6 7" id="KW-0472">Membrane</keyword>
<evidence type="ECO:0000256" key="6">
    <source>
        <dbReference type="ARBA" id="ARBA00023136"/>
    </source>
</evidence>
<evidence type="ECO:0000256" key="4">
    <source>
        <dbReference type="ARBA" id="ARBA00022692"/>
    </source>
</evidence>
<proteinExistence type="predicted"/>
<evidence type="ECO:0000313" key="9">
    <source>
        <dbReference type="Proteomes" id="UP000595857"/>
    </source>
</evidence>
<evidence type="ECO:0000256" key="2">
    <source>
        <dbReference type="ARBA" id="ARBA00022676"/>
    </source>
</evidence>
<protein>
    <submittedName>
        <fullName evidence="8">Glycosyltransferase</fullName>
    </submittedName>
</protein>
<accession>A0ABX7C361</accession>
<feature type="transmembrane region" description="Helical" evidence="7">
    <location>
        <begin position="233"/>
        <end position="259"/>
    </location>
</feature>
<dbReference type="Gene3D" id="3.90.550.10">
    <property type="entry name" value="Spore Coat Polysaccharide Biosynthesis Protein SpsA, Chain A"/>
    <property type="match status" value="1"/>
</dbReference>
<evidence type="ECO:0000313" key="8">
    <source>
        <dbReference type="EMBL" id="QQR38677.1"/>
    </source>
</evidence>
<dbReference type="RefSeq" id="WP_201631350.1">
    <property type="nucleotide sequence ID" value="NZ_CP068046.1"/>
</dbReference>
<dbReference type="EMBL" id="CP068046">
    <property type="protein sequence ID" value="QQR38677.1"/>
    <property type="molecule type" value="Genomic_DNA"/>
</dbReference>
<evidence type="ECO:0000256" key="1">
    <source>
        <dbReference type="ARBA" id="ARBA00004141"/>
    </source>
</evidence>
<dbReference type="PANTHER" id="PTHR43867">
    <property type="entry name" value="CELLULOSE SYNTHASE CATALYTIC SUBUNIT A [UDP-FORMING]"/>
    <property type="match status" value="1"/>
</dbReference>
<dbReference type="SUPFAM" id="SSF53448">
    <property type="entry name" value="Nucleotide-diphospho-sugar transferases"/>
    <property type="match status" value="1"/>
</dbReference>
<dbReference type="InterPro" id="IPR029044">
    <property type="entry name" value="Nucleotide-diphossugar_trans"/>
</dbReference>
<keyword evidence="5 7" id="KW-1133">Transmembrane helix</keyword>
<feature type="transmembrane region" description="Helical" evidence="7">
    <location>
        <begin position="279"/>
        <end position="303"/>
    </location>
</feature>
<name>A0ABX7C361_9HYPH</name>
<dbReference type="Proteomes" id="UP000595857">
    <property type="component" value="Chromosome"/>
</dbReference>
<organism evidence="8 9">
    <name type="scientific">Devosia rhizoryzae</name>
    <dbReference type="NCBI Taxonomy" id="2774137"/>
    <lineage>
        <taxon>Bacteria</taxon>
        <taxon>Pseudomonadati</taxon>
        <taxon>Pseudomonadota</taxon>
        <taxon>Alphaproteobacteria</taxon>
        <taxon>Hyphomicrobiales</taxon>
        <taxon>Devosiaceae</taxon>
        <taxon>Devosia</taxon>
    </lineage>
</organism>
<dbReference type="Pfam" id="PF13641">
    <property type="entry name" value="Glyco_tranf_2_3"/>
    <property type="match status" value="1"/>
</dbReference>
<sequence>MVDQLSQHLGRLDYPPEKLEIIFVVESRSPETIAAVERHLGDARMSLVVVPDALPRTKPKALGFALPFCRGEFVVVYDAEDRPEPGQLRSIVAQFRGSPEIECIQARLCIDNADHGYLPALFAGEYAGLFAVLLPALARWGTVMPLGGTSNHFRLATLRRLGGWDAYNVTEDADLGVRLARRNLRTATSVTVTLEDAPAKLKPWLGQRTRWMKGWMQTFVVHNRRARRLYADLGPAGFAMFQLTILSMLLAPILHIGMWPMLVWMQFDQSNTFESWSPWWLACLLVLVLGHGTAILVNMVGLARIGLNRFWAHQLLLPLYWLLITWATLLALREFLFRPFHWFKTPHLASRRRRLGGFRRPAAAE</sequence>
<reference evidence="8 9" key="1">
    <citation type="submission" date="2021-01" db="EMBL/GenBank/DDBJ databases">
        <title>Genome seq and assembly of Devosia sp. LEGU1.</title>
        <authorList>
            <person name="Chhetri G."/>
        </authorList>
    </citation>
    <scope>NUCLEOTIDE SEQUENCE [LARGE SCALE GENOMIC DNA]</scope>
    <source>
        <strain evidence="8 9">LEGU1</strain>
    </source>
</reference>
<keyword evidence="3" id="KW-0808">Transferase</keyword>
<feature type="transmembrane region" description="Helical" evidence="7">
    <location>
        <begin position="315"/>
        <end position="332"/>
    </location>
</feature>
<comment type="subcellular location">
    <subcellularLocation>
        <location evidence="1">Membrane</location>
        <topology evidence="1">Multi-pass membrane protein</topology>
    </subcellularLocation>
</comment>
<evidence type="ECO:0000256" key="7">
    <source>
        <dbReference type="SAM" id="Phobius"/>
    </source>
</evidence>
<dbReference type="InterPro" id="IPR050321">
    <property type="entry name" value="Glycosyltr_2/OpgH_subfam"/>
</dbReference>